<gene>
    <name evidence="1" type="ORF">S01H4_47441</name>
</gene>
<feature type="non-terminal residue" evidence="1">
    <location>
        <position position="278"/>
    </location>
</feature>
<evidence type="ECO:0000313" key="1">
    <source>
        <dbReference type="EMBL" id="GAG99239.1"/>
    </source>
</evidence>
<dbReference type="EMBL" id="BART01026632">
    <property type="protein sequence ID" value="GAG99239.1"/>
    <property type="molecule type" value="Genomic_DNA"/>
</dbReference>
<organism evidence="1">
    <name type="scientific">marine sediment metagenome</name>
    <dbReference type="NCBI Taxonomy" id="412755"/>
    <lineage>
        <taxon>unclassified sequences</taxon>
        <taxon>metagenomes</taxon>
        <taxon>ecological metagenomes</taxon>
    </lineage>
</organism>
<proteinExistence type="predicted"/>
<dbReference type="AlphaFoldDB" id="X1BU01"/>
<sequence>QQSGHWGAIQVIPAETNSVDLLVKGKIIESNGEILFLEIDVVESTGKRWFKKKYSAEASEYIYSGNQAGEKDAYQDLYNTIANDMAKFKMKLGPSEIETIRTVSKLKFAQEFAPDAFEGYLAKDKKGRLSVKRLPADNDPMMERLLKIREREYMYVDTLNNQYEGFYNDMWLSYENWRKLNLTERKAYKKIKREALTKQLIGALLIAGAIAAGASNSNAGRVLAPAIAIVGGQVIISGWNVSKEAEIHSAAIEELSESFGNEMQPVIMEFEGQQYELT</sequence>
<comment type="caution">
    <text evidence="1">The sequence shown here is derived from an EMBL/GenBank/DDBJ whole genome shotgun (WGS) entry which is preliminary data.</text>
</comment>
<feature type="non-terminal residue" evidence="1">
    <location>
        <position position="1"/>
    </location>
</feature>
<name>X1BU01_9ZZZZ</name>
<accession>X1BU01</accession>
<reference evidence="1" key="1">
    <citation type="journal article" date="2014" name="Front. Microbiol.">
        <title>High frequency of phylogenetically diverse reductive dehalogenase-homologous genes in deep subseafloor sedimentary metagenomes.</title>
        <authorList>
            <person name="Kawai M."/>
            <person name="Futagami T."/>
            <person name="Toyoda A."/>
            <person name="Takaki Y."/>
            <person name="Nishi S."/>
            <person name="Hori S."/>
            <person name="Arai W."/>
            <person name="Tsubouchi T."/>
            <person name="Morono Y."/>
            <person name="Uchiyama I."/>
            <person name="Ito T."/>
            <person name="Fujiyama A."/>
            <person name="Inagaki F."/>
            <person name="Takami H."/>
        </authorList>
    </citation>
    <scope>NUCLEOTIDE SEQUENCE</scope>
    <source>
        <strain evidence="1">Expedition CK06-06</strain>
    </source>
</reference>
<protein>
    <submittedName>
        <fullName evidence="1">Uncharacterized protein</fullName>
    </submittedName>
</protein>